<feature type="chain" id="PRO_5005644339" evidence="2">
    <location>
        <begin position="22"/>
        <end position="287"/>
    </location>
</feature>
<dbReference type="Pfam" id="PF00753">
    <property type="entry name" value="Lactamase_B"/>
    <property type="match status" value="1"/>
</dbReference>
<keyword evidence="5" id="KW-1185">Reference proteome</keyword>
<dbReference type="GO" id="GO:0016787">
    <property type="term" value="F:hydrolase activity"/>
    <property type="evidence" value="ECO:0007669"/>
    <property type="project" value="UniProtKB-KW"/>
</dbReference>
<keyword evidence="2" id="KW-0732">Signal</keyword>
<dbReference type="InterPro" id="IPR001279">
    <property type="entry name" value="Metallo-B-lactamas"/>
</dbReference>
<dbReference type="PANTHER" id="PTHR42951:SF4">
    <property type="entry name" value="ACYL-COENZYME A THIOESTERASE MBLAC2"/>
    <property type="match status" value="1"/>
</dbReference>
<evidence type="ECO:0000256" key="1">
    <source>
        <dbReference type="ARBA" id="ARBA00005250"/>
    </source>
</evidence>
<dbReference type="SUPFAM" id="SSF56281">
    <property type="entry name" value="Metallo-hydrolase/oxidoreductase"/>
    <property type="match status" value="1"/>
</dbReference>
<name>A0A0M2V0P4_9GAMM</name>
<evidence type="ECO:0000313" key="5">
    <source>
        <dbReference type="Proteomes" id="UP000034228"/>
    </source>
</evidence>
<feature type="domain" description="Metallo-beta-lactamase" evidence="3">
    <location>
        <begin position="45"/>
        <end position="217"/>
    </location>
</feature>
<dbReference type="InterPro" id="IPR036866">
    <property type="entry name" value="RibonucZ/Hydroxyglut_hydro"/>
</dbReference>
<gene>
    <name evidence="4" type="ORF">WG68_15345</name>
</gene>
<accession>A0A0M2V0P4</accession>
<dbReference type="GO" id="GO:0017001">
    <property type="term" value="P:antibiotic catabolic process"/>
    <property type="evidence" value="ECO:0007669"/>
    <property type="project" value="UniProtKB-ARBA"/>
</dbReference>
<dbReference type="AlphaFoldDB" id="A0A0M2V0P4"/>
<keyword evidence="4" id="KW-0378">Hydrolase</keyword>
<reference evidence="4 5" key="1">
    <citation type="submission" date="2015-03" db="EMBL/GenBank/DDBJ databases">
        <title>Draft genome sequences of two protease-producing strains of Arsukibacterium isolated from two cold and alkaline environments.</title>
        <authorList>
            <person name="Lylloff J.E."/>
            <person name="Skov L.B."/>
            <person name="Jepsen M."/>
            <person name="Hallin P.F."/>
            <person name="Sorensen S.J."/>
            <person name="Stougaard P."/>
            <person name="Glaring M.A."/>
        </authorList>
    </citation>
    <scope>NUCLEOTIDE SEQUENCE [LARGE SCALE GENOMIC DNA]</scope>
    <source>
        <strain evidence="4 5">GCM72</strain>
    </source>
</reference>
<comment type="similarity">
    <text evidence="1">Belongs to the metallo-beta-lactamase superfamily. Class-B beta-lactamase family.</text>
</comment>
<evidence type="ECO:0000313" key="4">
    <source>
        <dbReference type="EMBL" id="KKO44427.1"/>
    </source>
</evidence>
<proteinExistence type="inferred from homology"/>
<dbReference type="EMBL" id="LAHO01000016">
    <property type="protein sequence ID" value="KKO44427.1"/>
    <property type="molecule type" value="Genomic_DNA"/>
</dbReference>
<dbReference type="CDD" id="cd16282">
    <property type="entry name" value="metallo-hydrolase-like_MBL-fold"/>
    <property type="match status" value="1"/>
</dbReference>
<dbReference type="PANTHER" id="PTHR42951">
    <property type="entry name" value="METALLO-BETA-LACTAMASE DOMAIN-CONTAINING"/>
    <property type="match status" value="1"/>
</dbReference>
<dbReference type="Gene3D" id="3.60.15.10">
    <property type="entry name" value="Ribonuclease Z/Hydroxyacylglutathione hydrolase-like"/>
    <property type="match status" value="1"/>
</dbReference>
<organism evidence="4 5">
    <name type="scientific">Arsukibacterium ikkense</name>
    <dbReference type="NCBI Taxonomy" id="336831"/>
    <lineage>
        <taxon>Bacteria</taxon>
        <taxon>Pseudomonadati</taxon>
        <taxon>Pseudomonadota</taxon>
        <taxon>Gammaproteobacteria</taxon>
        <taxon>Chromatiales</taxon>
        <taxon>Chromatiaceae</taxon>
        <taxon>Arsukibacterium</taxon>
    </lineage>
</organism>
<comment type="caution">
    <text evidence="4">The sequence shown here is derived from an EMBL/GenBank/DDBJ whole genome shotgun (WGS) entry which is preliminary data.</text>
</comment>
<dbReference type="SMART" id="SM00849">
    <property type="entry name" value="Lactamase_B"/>
    <property type="match status" value="1"/>
</dbReference>
<dbReference type="PATRIC" id="fig|336831.14.peg.32"/>
<dbReference type="STRING" id="336831.WG68_15345"/>
<sequence length="287" mass="31680">MPRLLPYTLILLLLLSLPALANRFANVEIKATPLADNLFLLTGSGGNMAALVTAQEVILIDAQFAELADKINAKLTEISDGKALGTLINTHLHADHVGGNSALMPKRIIAHDNVLTRLTADPAFPRSGLPTETFSKQLSLHVGGRKIRLEYLPPSHTDGDVIVWFEDSNVLHMGDMLFEGRFPFIDLNNGGSVRGYIANIAYVIDLIDDDTKVIPGHGELTDKAGLQRFYQMMLQTLAQVEQQQAKGLNAEQIVAAGLGEQWQSWHWNFITEQRWINTLLQAEPLTQ</sequence>
<feature type="signal peptide" evidence="2">
    <location>
        <begin position="1"/>
        <end position="21"/>
    </location>
</feature>
<protein>
    <submittedName>
        <fullName evidence="4">Zn-dependent hydrolase</fullName>
    </submittedName>
</protein>
<dbReference type="InterPro" id="IPR050855">
    <property type="entry name" value="NDM-1-like"/>
</dbReference>
<evidence type="ECO:0000259" key="3">
    <source>
        <dbReference type="SMART" id="SM00849"/>
    </source>
</evidence>
<dbReference type="OrthoDB" id="420651at2"/>
<evidence type="ECO:0000256" key="2">
    <source>
        <dbReference type="SAM" id="SignalP"/>
    </source>
</evidence>
<dbReference type="Proteomes" id="UP000034228">
    <property type="component" value="Unassembled WGS sequence"/>
</dbReference>